<keyword evidence="2" id="KW-0732">Signal</keyword>
<evidence type="ECO:0000256" key="1">
    <source>
        <dbReference type="SAM" id="MobiDB-lite"/>
    </source>
</evidence>
<evidence type="ECO:0000313" key="4">
    <source>
        <dbReference type="Proteomes" id="UP000028870"/>
    </source>
</evidence>
<accession>W9AZQ0</accession>
<dbReference type="RefSeq" id="WP_036403756.1">
    <property type="nucleotide sequence ID" value="NZ_CCBB010000003.1"/>
</dbReference>
<name>W9AZQ0_MYCCO</name>
<feature type="compositionally biased region" description="Polar residues" evidence="1">
    <location>
        <begin position="36"/>
        <end position="46"/>
    </location>
</feature>
<feature type="signal peptide" evidence="2">
    <location>
        <begin position="1"/>
        <end position="22"/>
    </location>
</feature>
<dbReference type="AlphaFoldDB" id="W9AZQ0"/>
<evidence type="ECO:0000313" key="3">
    <source>
        <dbReference type="EMBL" id="CDO11299.1"/>
    </source>
</evidence>
<feature type="region of interest" description="Disordered" evidence="1">
    <location>
        <begin position="34"/>
        <end position="68"/>
    </location>
</feature>
<keyword evidence="4" id="KW-1185">Reference proteome</keyword>
<sequence>MTHMTKVTMLSLAPVAAAVAMALAPAGGVGVDPQTPYGTNPATGTVPTYHVDNQDEVDTSGGFVDRAF</sequence>
<comment type="caution">
    <text evidence="3">The sequence shown here is derived from an EMBL/GenBank/DDBJ whole genome shotgun (WGS) entry which is preliminary data.</text>
</comment>
<protein>
    <submittedName>
        <fullName evidence="3">Uncharacterized protein</fullName>
    </submittedName>
</protein>
<dbReference type="STRING" id="258533.BN977_06140"/>
<gene>
    <name evidence="3" type="ORF">BN977_06140</name>
</gene>
<reference evidence="3" key="2">
    <citation type="submission" date="2014-03" db="EMBL/GenBank/DDBJ databases">
        <authorList>
            <person name="Urmite Genomes"/>
        </authorList>
    </citation>
    <scope>NUCLEOTIDE SEQUENCE</scope>
    <source>
        <strain evidence="3">DSM 44829</strain>
    </source>
</reference>
<dbReference type="EMBL" id="CCBB010000003">
    <property type="protein sequence ID" value="CDO11299.1"/>
    <property type="molecule type" value="Genomic_DNA"/>
</dbReference>
<dbReference type="OrthoDB" id="4764554at2"/>
<feature type="chain" id="PRO_5038418617" evidence="2">
    <location>
        <begin position="23"/>
        <end position="68"/>
    </location>
</feature>
<evidence type="ECO:0000256" key="2">
    <source>
        <dbReference type="SAM" id="SignalP"/>
    </source>
</evidence>
<reference evidence="3" key="1">
    <citation type="submission" date="2014-03" db="EMBL/GenBank/DDBJ databases">
        <title>Draft Genome Sequence of Mycobacterium cosmeticum DSM 44829.</title>
        <authorList>
            <person name="Croce O."/>
            <person name="Robert C."/>
            <person name="Raoult D."/>
            <person name="Drancourt M."/>
        </authorList>
    </citation>
    <scope>NUCLEOTIDE SEQUENCE [LARGE SCALE GENOMIC DNA]</scope>
    <source>
        <strain evidence="3">DSM 44829</strain>
    </source>
</reference>
<proteinExistence type="predicted"/>
<dbReference type="Proteomes" id="UP000028870">
    <property type="component" value="Unassembled WGS sequence"/>
</dbReference>
<organism evidence="3 4">
    <name type="scientific">Mycolicibacterium cosmeticum</name>
    <dbReference type="NCBI Taxonomy" id="258533"/>
    <lineage>
        <taxon>Bacteria</taxon>
        <taxon>Bacillati</taxon>
        <taxon>Actinomycetota</taxon>
        <taxon>Actinomycetes</taxon>
        <taxon>Mycobacteriales</taxon>
        <taxon>Mycobacteriaceae</taxon>
        <taxon>Mycolicibacterium</taxon>
    </lineage>
</organism>